<dbReference type="EMBL" id="BK067788">
    <property type="protein sequence ID" value="DBA51988.1"/>
    <property type="molecule type" value="Genomic_DNA"/>
</dbReference>
<accession>A0AAT9JFJ1</accession>
<sequence length="81" mass="9652">MGVLDVTFEEFREACKSLSQHNKEMITIFRHMNKEKQDEFIEKLQMDNLHVRSYLKDIQKRDEEANTSAVANRYMTGLEIK</sequence>
<proteinExistence type="predicted"/>
<organism evidence="1">
    <name type="scientific">Nitrosopumilaceae spindle-shaped virus</name>
    <dbReference type="NCBI Taxonomy" id="3065433"/>
    <lineage>
        <taxon>Viruses</taxon>
    </lineage>
</organism>
<evidence type="ECO:0000313" key="1">
    <source>
        <dbReference type="EMBL" id="DBA51988.1"/>
    </source>
</evidence>
<name>A0AAT9JFJ1_9VIRU</name>
<reference evidence="1" key="1">
    <citation type="journal article" date="2024" name="Environ. Microbiol. Rep.">
        <title>Hiding in plain sight: The discovery of complete genomes of 11 hypothetical spindle-shaped viruses that putatively infect mesophilic ammonia-oxidizing archaea.</title>
        <authorList>
            <person name="Ni Y."/>
            <person name="Xu T."/>
            <person name="Yan S."/>
            <person name="Chen L."/>
            <person name="Wang Y."/>
        </authorList>
    </citation>
    <scope>NUCLEOTIDE SEQUENCE</scope>
    <source>
        <strain evidence="1">NTM1</strain>
    </source>
</reference>
<protein>
    <submittedName>
        <fullName evidence="1">ORF30</fullName>
    </submittedName>
</protein>
<reference evidence="1" key="2">
    <citation type="submission" date="2024-03" db="EMBL/GenBank/DDBJ databases">
        <authorList>
            <person name="Ni Y."/>
            <person name="Xu T."/>
            <person name="Yan S."/>
            <person name="Chen L."/>
            <person name="Wang Y."/>
        </authorList>
    </citation>
    <scope>NUCLEOTIDE SEQUENCE</scope>
    <source>
        <strain evidence="1">NTM1</strain>
    </source>
</reference>